<feature type="domain" description="DUF202" evidence="5">
    <location>
        <begin position="13"/>
        <end position="75"/>
    </location>
</feature>
<evidence type="ECO:0000256" key="1">
    <source>
        <dbReference type="ARBA" id="ARBA00004127"/>
    </source>
</evidence>
<sequence length="110" mass="11566">MSRATTGGPAERGSQAERTTLAWTRTSFAFLGNGALLMIRDLHGSAGPVHLVPAALAGAIALGTFLIAVRRQRTLRQQPTVEQPAPRVSIHVIGSAVLTLVVVTAVFQLV</sequence>
<evidence type="ECO:0000313" key="7">
    <source>
        <dbReference type="Proteomes" id="UP000467105"/>
    </source>
</evidence>
<gene>
    <name evidence="6" type="ORF">MPRM_07790</name>
</gene>
<organism evidence="6 7">
    <name type="scientific">Mycobacterium parmense</name>
    <dbReference type="NCBI Taxonomy" id="185642"/>
    <lineage>
        <taxon>Bacteria</taxon>
        <taxon>Bacillati</taxon>
        <taxon>Actinomycetota</taxon>
        <taxon>Actinomycetes</taxon>
        <taxon>Mycobacteriales</taxon>
        <taxon>Mycobacteriaceae</taxon>
        <taxon>Mycobacterium</taxon>
        <taxon>Mycobacterium simiae complex</taxon>
    </lineage>
</organism>
<name>A0A7I7YNP6_9MYCO</name>
<evidence type="ECO:0000259" key="5">
    <source>
        <dbReference type="Pfam" id="PF02656"/>
    </source>
</evidence>
<dbReference type="OrthoDB" id="3701077at2"/>
<keyword evidence="2" id="KW-0812">Transmembrane</keyword>
<dbReference type="AlphaFoldDB" id="A0A7I7YNP6"/>
<reference evidence="6 7" key="1">
    <citation type="journal article" date="2019" name="Emerg. Microbes Infect.">
        <title>Comprehensive subspecies identification of 175 nontuberculous mycobacteria species based on 7547 genomic profiles.</title>
        <authorList>
            <person name="Matsumoto Y."/>
            <person name="Kinjo T."/>
            <person name="Motooka D."/>
            <person name="Nabeya D."/>
            <person name="Jung N."/>
            <person name="Uechi K."/>
            <person name="Horii T."/>
            <person name="Iida T."/>
            <person name="Fujita J."/>
            <person name="Nakamura S."/>
        </authorList>
    </citation>
    <scope>NUCLEOTIDE SEQUENCE [LARGE SCALE GENOMIC DNA]</scope>
    <source>
        <strain evidence="6 7">JCM 14742</strain>
    </source>
</reference>
<dbReference type="GO" id="GO:0012505">
    <property type="term" value="C:endomembrane system"/>
    <property type="evidence" value="ECO:0007669"/>
    <property type="project" value="UniProtKB-SubCell"/>
</dbReference>
<proteinExistence type="predicted"/>
<evidence type="ECO:0000256" key="4">
    <source>
        <dbReference type="ARBA" id="ARBA00023136"/>
    </source>
</evidence>
<dbReference type="Proteomes" id="UP000467105">
    <property type="component" value="Chromosome"/>
</dbReference>
<keyword evidence="3" id="KW-1133">Transmembrane helix</keyword>
<comment type="subcellular location">
    <subcellularLocation>
        <location evidence="1">Endomembrane system</location>
        <topology evidence="1">Multi-pass membrane protein</topology>
    </subcellularLocation>
</comment>
<evidence type="ECO:0000313" key="6">
    <source>
        <dbReference type="EMBL" id="BBZ43498.1"/>
    </source>
</evidence>
<dbReference type="RefSeq" id="WP_085271295.1">
    <property type="nucleotide sequence ID" value="NZ_AP022614.1"/>
</dbReference>
<evidence type="ECO:0000256" key="2">
    <source>
        <dbReference type="ARBA" id="ARBA00022692"/>
    </source>
</evidence>
<keyword evidence="7" id="KW-1185">Reference proteome</keyword>
<accession>A0A7I7YNP6</accession>
<dbReference type="Pfam" id="PF02656">
    <property type="entry name" value="DUF202"/>
    <property type="match status" value="1"/>
</dbReference>
<dbReference type="InterPro" id="IPR003807">
    <property type="entry name" value="DUF202"/>
</dbReference>
<protein>
    <recommendedName>
        <fullName evidence="5">DUF202 domain-containing protein</fullName>
    </recommendedName>
</protein>
<evidence type="ECO:0000256" key="3">
    <source>
        <dbReference type="ARBA" id="ARBA00022989"/>
    </source>
</evidence>
<dbReference type="EMBL" id="AP022614">
    <property type="protein sequence ID" value="BBZ43498.1"/>
    <property type="molecule type" value="Genomic_DNA"/>
</dbReference>
<keyword evidence="4" id="KW-0472">Membrane</keyword>